<feature type="binding site" evidence="2">
    <location>
        <position position="8"/>
    </location>
    <ligand>
        <name>Zn(2+)</name>
        <dbReference type="ChEBI" id="CHEBI:29105"/>
        <label>2</label>
    </ligand>
</feature>
<feature type="binding site" evidence="2">
    <location>
        <position position="60"/>
    </location>
    <ligand>
        <name>Zn(2+)</name>
        <dbReference type="ChEBI" id="CHEBI:29105"/>
        <label>2</label>
    </ligand>
</feature>
<dbReference type="InterPro" id="IPR007035">
    <property type="entry name" value="Peptidase_M55"/>
</dbReference>
<keyword evidence="2" id="KW-0862">Zinc</keyword>
<dbReference type="RefSeq" id="WP_091539509.1">
    <property type="nucleotide sequence ID" value="NZ_FMUS01000002.1"/>
</dbReference>
<evidence type="ECO:0000313" key="4">
    <source>
        <dbReference type="Proteomes" id="UP000198636"/>
    </source>
</evidence>
<protein>
    <submittedName>
        <fullName evidence="3">D-amino peptidase</fullName>
    </submittedName>
</protein>
<dbReference type="EMBL" id="FMUS01000002">
    <property type="protein sequence ID" value="SCX91163.1"/>
    <property type="molecule type" value="Genomic_DNA"/>
</dbReference>
<sequence>MKIFISVDMEGIWGLSAKGHVSKESNEYSRTRSLMLQETNWAIEALFKNGATEVVVNDSHDSMDNIMIEGLDPRASLITGQFKPFSMMEGIDETFDGVMFIGYHSRMGTENGIYNHTYSGKTIEKIIINGKELGEAGINAGVAGYYGVPILVVSGDDKLALQIKEEIGDVEAIVVKKAISRFCAHNIPMNSVKEQYCSIIEKAIKNITQYPVLTYEGEINIEVTYNMEIMAEQATLIPGVIRKNPKTIVISSSDYISLFKLFRGCLILGGSI</sequence>
<feature type="binding site" evidence="2">
    <location>
        <position position="135"/>
    </location>
    <ligand>
        <name>Zn(2+)</name>
        <dbReference type="ChEBI" id="CHEBI:29105"/>
        <label>2</label>
    </ligand>
</feature>
<dbReference type="PIRSF" id="PIRSF015853">
    <property type="entry name" value="Pep_DppA"/>
    <property type="match status" value="1"/>
</dbReference>
<keyword evidence="4" id="KW-1185">Reference proteome</keyword>
<reference evidence="3 4" key="1">
    <citation type="submission" date="2016-10" db="EMBL/GenBank/DDBJ databases">
        <authorList>
            <person name="de Groot N.N."/>
        </authorList>
    </citation>
    <scope>NUCLEOTIDE SEQUENCE [LARGE SCALE GENOMIC DNA]</scope>
    <source>
        <strain evidence="3 4">DSM 18978</strain>
    </source>
</reference>
<dbReference type="Gene3D" id="3.40.50.10780">
    <property type="entry name" value="Dipeptide transport protein"/>
    <property type="match status" value="1"/>
</dbReference>
<dbReference type="InterPro" id="IPR027476">
    <property type="entry name" value="DppA_N"/>
</dbReference>
<dbReference type="OrthoDB" id="9785420at2"/>
<proteinExistence type="predicted"/>
<feature type="active site" description="Nucleophile" evidence="1">
    <location>
        <position position="116"/>
    </location>
</feature>
<feature type="binding site" evidence="2">
    <location>
        <position position="8"/>
    </location>
    <ligand>
        <name>Zn(2+)</name>
        <dbReference type="ChEBI" id="CHEBI:29105"/>
        <label>1</label>
    </ligand>
</feature>
<dbReference type="STRING" id="1120976.SAMN03080606_00460"/>
<dbReference type="Proteomes" id="UP000198636">
    <property type="component" value="Unassembled WGS sequence"/>
</dbReference>
<dbReference type="Pfam" id="PF04951">
    <property type="entry name" value="Peptidase_M55"/>
    <property type="match status" value="1"/>
</dbReference>
<dbReference type="CDD" id="cd08663">
    <property type="entry name" value="DAP_dppA_1"/>
    <property type="match status" value="1"/>
</dbReference>
<feature type="binding site" evidence="2">
    <location>
        <position position="104"/>
    </location>
    <ligand>
        <name>Zn(2+)</name>
        <dbReference type="ChEBI" id="CHEBI:29105"/>
        <label>2</label>
    </ligand>
</feature>
<name>A0A1G5BLZ0_9FIRM</name>
<dbReference type="InterPro" id="IPR036177">
    <property type="entry name" value="Peptidase_M55_sf"/>
</dbReference>
<dbReference type="SUPFAM" id="SSF63992">
    <property type="entry name" value="Dipeptide transport protein"/>
    <property type="match status" value="1"/>
</dbReference>
<evidence type="ECO:0000256" key="1">
    <source>
        <dbReference type="PIRSR" id="PIRSR015853-1"/>
    </source>
</evidence>
<dbReference type="Gene3D" id="3.30.1360.130">
    <property type="entry name" value="Dipeptide transport protein"/>
    <property type="match status" value="1"/>
</dbReference>
<evidence type="ECO:0000256" key="2">
    <source>
        <dbReference type="PIRSR" id="PIRSR015853-2"/>
    </source>
</evidence>
<dbReference type="GO" id="GO:0046872">
    <property type="term" value="F:metal ion binding"/>
    <property type="evidence" value="ECO:0007669"/>
    <property type="project" value="UniProtKB-KW"/>
</dbReference>
<feature type="binding site" evidence="2">
    <location>
        <position position="10"/>
    </location>
    <ligand>
        <name>Zn(2+)</name>
        <dbReference type="ChEBI" id="CHEBI:29105"/>
        <label>1</label>
    </ligand>
</feature>
<dbReference type="AlphaFoldDB" id="A0A1G5BLZ0"/>
<keyword evidence="2" id="KW-0479">Metal-binding</keyword>
<gene>
    <name evidence="3" type="ORF">SAMN03080606_00460</name>
</gene>
<evidence type="ECO:0000313" key="3">
    <source>
        <dbReference type="EMBL" id="SCX91163.1"/>
    </source>
</evidence>
<accession>A0A1G5BLZ0</accession>
<organism evidence="3 4">
    <name type="scientific">Alkaliphilus peptidifermentans DSM 18978</name>
    <dbReference type="NCBI Taxonomy" id="1120976"/>
    <lineage>
        <taxon>Bacteria</taxon>
        <taxon>Bacillati</taxon>
        <taxon>Bacillota</taxon>
        <taxon>Clostridia</taxon>
        <taxon>Peptostreptococcales</taxon>
        <taxon>Natronincolaceae</taxon>
        <taxon>Alkaliphilus</taxon>
    </lineage>
</organism>